<comment type="subcellular location">
    <subcellularLocation>
        <location evidence="10">Cytoplasm</location>
    </subcellularLocation>
</comment>
<dbReference type="Pfam" id="PF08545">
    <property type="entry name" value="ACP_syn_III"/>
    <property type="match status" value="1"/>
</dbReference>
<feature type="domain" description="Beta-ketoacyl-[acyl-carrier-protein] synthase III C-terminal" evidence="11">
    <location>
        <begin position="240"/>
        <end position="327"/>
    </location>
</feature>
<evidence type="ECO:0000256" key="7">
    <source>
        <dbReference type="ARBA" id="ARBA00023160"/>
    </source>
</evidence>
<dbReference type="SUPFAM" id="SSF53901">
    <property type="entry name" value="Thiolase-like"/>
    <property type="match status" value="1"/>
</dbReference>
<evidence type="ECO:0000259" key="11">
    <source>
        <dbReference type="Pfam" id="PF08541"/>
    </source>
</evidence>
<name>A0ABT3CV93_9BACT</name>
<comment type="similarity">
    <text evidence="1 10">Belongs to the thiolase-like superfamily. FabH family.</text>
</comment>
<dbReference type="NCBIfam" id="TIGR00747">
    <property type="entry name" value="fabH"/>
    <property type="match status" value="1"/>
</dbReference>
<dbReference type="InterPro" id="IPR004655">
    <property type="entry name" value="FabH"/>
</dbReference>
<dbReference type="InterPro" id="IPR013751">
    <property type="entry name" value="ACP_syn_III_N"/>
</dbReference>
<dbReference type="InterPro" id="IPR013747">
    <property type="entry name" value="ACP_syn_III_C"/>
</dbReference>
<dbReference type="EMBL" id="JAOYOD010000001">
    <property type="protein sequence ID" value="MCV9387539.1"/>
    <property type="molecule type" value="Genomic_DNA"/>
</dbReference>
<evidence type="ECO:0000256" key="5">
    <source>
        <dbReference type="ARBA" id="ARBA00022832"/>
    </source>
</evidence>
<evidence type="ECO:0000256" key="6">
    <source>
        <dbReference type="ARBA" id="ARBA00023098"/>
    </source>
</evidence>
<keyword evidence="9 10" id="KW-0012">Acyltransferase</keyword>
<keyword evidence="6 10" id="KW-0443">Lipid metabolism</keyword>
<feature type="active site" evidence="10">
    <location>
        <position position="286"/>
    </location>
</feature>
<organism evidence="13 14">
    <name type="scientific">Reichenbachiella ulvae</name>
    <dbReference type="NCBI Taxonomy" id="2980104"/>
    <lineage>
        <taxon>Bacteria</taxon>
        <taxon>Pseudomonadati</taxon>
        <taxon>Bacteroidota</taxon>
        <taxon>Cytophagia</taxon>
        <taxon>Cytophagales</taxon>
        <taxon>Reichenbachiellaceae</taxon>
        <taxon>Reichenbachiella</taxon>
    </lineage>
</organism>
<keyword evidence="8 10" id="KW-0511">Multifunctional enzyme</keyword>
<comment type="function">
    <text evidence="10">Catalyzes the condensation reaction of fatty acid synthesis by the addition to an acyl acceptor of two carbons from malonyl-ACP. Catalyzes the first condensation reaction which initiates fatty acid synthesis and may therefore play a role in governing the total rate of fatty acid production. Possesses both acetoacetyl-ACP synthase and acetyl transacylase activities. Its substrate specificity determines the biosynthesis of branched-chain and/or straight-chain of fatty acids.</text>
</comment>
<feature type="domain" description="Beta-ketoacyl-[acyl-carrier-protein] synthase III N-terminal" evidence="12">
    <location>
        <begin position="110"/>
        <end position="188"/>
    </location>
</feature>
<comment type="domain">
    <text evidence="10">The last Arg residue of the ACP-binding site is essential for the weak association between ACP/AcpP and FabH.</text>
</comment>
<evidence type="ECO:0000313" key="14">
    <source>
        <dbReference type="Proteomes" id="UP001300692"/>
    </source>
</evidence>
<comment type="subunit">
    <text evidence="10">Homodimer.</text>
</comment>
<keyword evidence="4 10" id="KW-0808">Transferase</keyword>
<dbReference type="RefSeq" id="WP_264138360.1">
    <property type="nucleotide sequence ID" value="NZ_JAOYOD010000001.1"/>
</dbReference>
<keyword evidence="3 10" id="KW-0444">Lipid biosynthesis</keyword>
<dbReference type="InterPro" id="IPR016039">
    <property type="entry name" value="Thiolase-like"/>
</dbReference>
<feature type="region of interest" description="ACP-binding" evidence="10">
    <location>
        <begin position="257"/>
        <end position="261"/>
    </location>
</feature>
<comment type="pathway">
    <text evidence="10">Lipid metabolism; fatty acid biosynthesis.</text>
</comment>
<evidence type="ECO:0000256" key="1">
    <source>
        <dbReference type="ARBA" id="ARBA00008642"/>
    </source>
</evidence>
<dbReference type="PANTHER" id="PTHR34069:SF2">
    <property type="entry name" value="BETA-KETOACYL-[ACYL-CARRIER-PROTEIN] SYNTHASE III"/>
    <property type="match status" value="1"/>
</dbReference>
<comment type="catalytic activity">
    <reaction evidence="10">
        <text>malonyl-[ACP] + acetyl-CoA + H(+) = 3-oxobutanoyl-[ACP] + CO2 + CoA</text>
        <dbReference type="Rhea" id="RHEA:12080"/>
        <dbReference type="Rhea" id="RHEA-COMP:9623"/>
        <dbReference type="Rhea" id="RHEA-COMP:9625"/>
        <dbReference type="ChEBI" id="CHEBI:15378"/>
        <dbReference type="ChEBI" id="CHEBI:16526"/>
        <dbReference type="ChEBI" id="CHEBI:57287"/>
        <dbReference type="ChEBI" id="CHEBI:57288"/>
        <dbReference type="ChEBI" id="CHEBI:78449"/>
        <dbReference type="ChEBI" id="CHEBI:78450"/>
        <dbReference type="EC" id="2.3.1.180"/>
    </reaction>
</comment>
<proteinExistence type="inferred from homology"/>
<dbReference type="Pfam" id="PF08541">
    <property type="entry name" value="ACP_syn_III_C"/>
    <property type="match status" value="1"/>
</dbReference>
<evidence type="ECO:0000259" key="12">
    <source>
        <dbReference type="Pfam" id="PF08545"/>
    </source>
</evidence>
<evidence type="ECO:0000256" key="9">
    <source>
        <dbReference type="ARBA" id="ARBA00023315"/>
    </source>
</evidence>
<reference evidence="13 14" key="1">
    <citation type="submission" date="2022-10" db="EMBL/GenBank/DDBJ databases">
        <title>Comparative genomics and taxonomic characterization of three novel marine species of genus Reichenbachiella exhibiting antioxidant and polysaccharide degradation activities.</title>
        <authorList>
            <person name="Muhammad N."/>
            <person name="Lee Y.-J."/>
            <person name="Ko J."/>
            <person name="Kim S.-G."/>
        </authorList>
    </citation>
    <scope>NUCLEOTIDE SEQUENCE [LARGE SCALE GENOMIC DNA]</scope>
    <source>
        <strain evidence="13 14">ABR2-5</strain>
    </source>
</reference>
<evidence type="ECO:0000313" key="13">
    <source>
        <dbReference type="EMBL" id="MCV9387539.1"/>
    </source>
</evidence>
<evidence type="ECO:0000256" key="10">
    <source>
        <dbReference type="HAMAP-Rule" id="MF_01815"/>
    </source>
</evidence>
<dbReference type="CDD" id="cd00830">
    <property type="entry name" value="KAS_III"/>
    <property type="match status" value="1"/>
</dbReference>
<dbReference type="HAMAP" id="MF_01815">
    <property type="entry name" value="FabH"/>
    <property type="match status" value="1"/>
</dbReference>
<dbReference type="NCBIfam" id="NF006829">
    <property type="entry name" value="PRK09352.1"/>
    <property type="match status" value="1"/>
</dbReference>
<accession>A0ABT3CV93</accession>
<comment type="caution">
    <text evidence="13">The sequence shown here is derived from an EMBL/GenBank/DDBJ whole genome shotgun (WGS) entry which is preliminary data.</text>
</comment>
<evidence type="ECO:0000256" key="8">
    <source>
        <dbReference type="ARBA" id="ARBA00023268"/>
    </source>
</evidence>
<keyword evidence="5 10" id="KW-0276">Fatty acid metabolism</keyword>
<dbReference type="EC" id="2.3.1.180" evidence="10"/>
<evidence type="ECO:0000256" key="3">
    <source>
        <dbReference type="ARBA" id="ARBA00022516"/>
    </source>
</evidence>
<feature type="active site" evidence="10">
    <location>
        <position position="116"/>
    </location>
</feature>
<sequence>MSKITAAITGVQGWVPDYVLTNAELETMVETSDEWITSRTGIKERRILKGEGQGTSVIGIEACKGLLEKTGTDPKDIDLIICATVTPDMPFPATANIVADKIGAINSFSYDMSAACSGFLYALATGAQFIETGMYKKVIVIGADKMSSIINYKDRTTCIIFGDGGGAVLLEPNEEGLGVQDSILKADGSGAEYLGMPAGGSRIPASIESVQADKHYAFQEGATVFKFAVTNMAEVSAEIMQKNNLTADDVRWLVPHQANKRIIDATANRMGISEEKVMMNIEKYGNTTAGTLPLCLWDYEDQLQKGDNIILAAFGGGFTWGSMYIKWAYDPK</sequence>
<dbReference type="Proteomes" id="UP001300692">
    <property type="component" value="Unassembled WGS sequence"/>
</dbReference>
<keyword evidence="14" id="KW-1185">Reference proteome</keyword>
<feature type="active site" evidence="10">
    <location>
        <position position="256"/>
    </location>
</feature>
<evidence type="ECO:0000256" key="2">
    <source>
        <dbReference type="ARBA" id="ARBA00022490"/>
    </source>
</evidence>
<dbReference type="PANTHER" id="PTHR34069">
    <property type="entry name" value="3-OXOACYL-[ACYL-CARRIER-PROTEIN] SYNTHASE 3"/>
    <property type="match status" value="1"/>
</dbReference>
<gene>
    <name evidence="10" type="primary">fabH</name>
    <name evidence="13" type="ORF">N7U62_12740</name>
</gene>
<dbReference type="Gene3D" id="3.40.47.10">
    <property type="match status" value="1"/>
</dbReference>
<keyword evidence="2 10" id="KW-0963">Cytoplasm</keyword>
<protein>
    <recommendedName>
        <fullName evidence="10">Beta-ketoacyl-[acyl-carrier-protein] synthase III</fullName>
        <shortName evidence="10">Beta-ketoacyl-ACP synthase III</shortName>
        <shortName evidence="10">KAS III</shortName>
        <ecNumber evidence="10">2.3.1.180</ecNumber>
    </recommendedName>
    <alternativeName>
        <fullName evidence="10">3-oxoacyl-[acyl-carrier-protein] synthase 3</fullName>
    </alternativeName>
    <alternativeName>
        <fullName evidence="10">3-oxoacyl-[acyl-carrier-protein] synthase III</fullName>
    </alternativeName>
</protein>
<keyword evidence="7 10" id="KW-0275">Fatty acid biosynthesis</keyword>
<evidence type="ECO:0000256" key="4">
    <source>
        <dbReference type="ARBA" id="ARBA00022679"/>
    </source>
</evidence>